<dbReference type="GeneID" id="4490798"/>
<name>A0KL60_AERHH</name>
<dbReference type="PATRIC" id="fig|380703.7.peg.2497"/>
<dbReference type="Proteomes" id="UP000000756">
    <property type="component" value="Chromosome"/>
</dbReference>
<dbReference type="NCBIfam" id="TIGR04141">
    <property type="entry name" value="TIGR04141 family sporadically distributed protein"/>
    <property type="match status" value="1"/>
</dbReference>
<sequence length="582" mass="67332">MSGNKLERITIYKAKDSVKSFSFIFDVTTESLPKFKYRYKDFNVEFIIKYSEVGGTKKTEADYPWMMMVNSLDSIFNFKFSTKNKTPSAVLGLKISNKTIGTKFFLLTFGMHTSRFINLDYLVSDFGIKVAMNICDQNNLKKVNTTTHSSISTLTDRQASKGASLDIFDINDEKEFFRAISGLTYDDYPYIKSFSGKNSITINLKNSVLVSKDDLIDILLSLDNAYGSDLYKNKFPTYGRLDYVSDTDKIENLDSILFERLKDKQLSNIHLSPNRIESDDVNYYTYEDPANHPEAIRFETLGIQELLDSHMLFTKKASINTVKHWRIYTVSTSDEISSSRAYDCLNFEVECNGTTFILSAGTWRSVNSDFKENIEQYISEKINENTNNYLPNDISIYCKVHENGVPKERYREDVYNSYVASNNKDIYLFDKSKITIAGNKQYEICDLFHSKKEFIHVKVLKSGTNSLSHLFLQARFYTDSFIKDSETRLSMRDFIVKNRNRENENKDSTLFLSLIPEKRQELHASSYSVVLCILTFDERDNIDNLPFMIKYELVKTHKYLIDERGVELSYAIRLVNKKSNAS</sequence>
<accession>A0KL60</accession>
<keyword evidence="2" id="KW-1185">Reference proteome</keyword>
<dbReference type="InterPro" id="IPR026487">
    <property type="entry name" value="CHP04141"/>
</dbReference>
<dbReference type="OrthoDB" id="6401683at2"/>
<dbReference type="Pfam" id="PF19614">
    <property type="entry name" value="DUF6119"/>
    <property type="match status" value="1"/>
</dbReference>
<dbReference type="EnsemblBacteria" id="ABK37143">
    <property type="protein sequence ID" value="ABK37143"/>
    <property type="gene ID" value="AHA_2497"/>
</dbReference>
<proteinExistence type="predicted"/>
<dbReference type="HOGENOM" id="CLU_030869_1_0_6"/>
<dbReference type="RefSeq" id="WP_011706325.1">
    <property type="nucleotide sequence ID" value="NC_008570.1"/>
</dbReference>
<evidence type="ECO:0008006" key="3">
    <source>
        <dbReference type="Google" id="ProtNLM"/>
    </source>
</evidence>
<protein>
    <recommendedName>
        <fullName evidence="3">TIGR04141 family sporadically distributed protein</fullName>
    </recommendedName>
</protein>
<reference evidence="1 2" key="1">
    <citation type="journal article" date="2006" name="J. Bacteriol.">
        <title>Genome sequence of Aeromonas hydrophila ATCC 7966T: jack of all trades.</title>
        <authorList>
            <person name="Seshadri R."/>
            <person name="Joseph S.W."/>
            <person name="Chopra A.K."/>
            <person name="Sha J."/>
            <person name="Shaw J."/>
            <person name="Graf J."/>
            <person name="Haft D."/>
            <person name="Wu M."/>
            <person name="Ren Q."/>
            <person name="Rosovitz M.J."/>
            <person name="Madupu R."/>
            <person name="Tallon L."/>
            <person name="Kim M."/>
            <person name="Jin S."/>
            <person name="Vuong H."/>
            <person name="Stine O.C."/>
            <person name="Ali A."/>
            <person name="Horneman A.J."/>
            <person name="Heidelberg J.F."/>
        </authorList>
    </citation>
    <scope>NUCLEOTIDE SEQUENCE [LARGE SCALE GENOMIC DNA]</scope>
    <source>
        <strain evidence="2">ATCC 7966 / DSM 30187 / BCRC 13018 / CCUG 14551 / JCM 1027 / KCTC 2358 / NCIMB 9240 / NCTC 8049</strain>
    </source>
</reference>
<dbReference type="KEGG" id="aha:AHA_2497"/>
<dbReference type="AlphaFoldDB" id="A0KL60"/>
<organism evidence="1 2">
    <name type="scientific">Aeromonas hydrophila subsp. hydrophila (strain ATCC 7966 / DSM 30187 / BCRC 13018 / CCUG 14551 / JCM 1027 / KCTC 2358 / NCIMB 9240 / NCTC 8049)</name>
    <dbReference type="NCBI Taxonomy" id="380703"/>
    <lineage>
        <taxon>Bacteria</taxon>
        <taxon>Pseudomonadati</taxon>
        <taxon>Pseudomonadota</taxon>
        <taxon>Gammaproteobacteria</taxon>
        <taxon>Aeromonadales</taxon>
        <taxon>Aeromonadaceae</taxon>
        <taxon>Aeromonas</taxon>
    </lineage>
</organism>
<gene>
    <name evidence="1" type="ordered locus">AHA_2497</name>
</gene>
<dbReference type="EMBL" id="CP000462">
    <property type="protein sequence ID" value="ABK37143.1"/>
    <property type="molecule type" value="Genomic_DNA"/>
</dbReference>
<evidence type="ECO:0000313" key="1">
    <source>
        <dbReference type="EMBL" id="ABK37143.1"/>
    </source>
</evidence>
<evidence type="ECO:0000313" key="2">
    <source>
        <dbReference type="Proteomes" id="UP000000756"/>
    </source>
</evidence>
<dbReference type="eggNOG" id="ENOG502Z97J">
    <property type="taxonomic scope" value="Bacteria"/>
</dbReference>